<evidence type="ECO:0000313" key="2">
    <source>
        <dbReference type="EMBL" id="TQM73547.1"/>
    </source>
</evidence>
<gene>
    <name evidence="2" type="ORF">FHX40_0194</name>
</gene>
<proteinExistence type="predicted"/>
<dbReference type="Proteomes" id="UP000319213">
    <property type="component" value="Unassembled WGS sequence"/>
</dbReference>
<keyword evidence="3" id="KW-1185">Reference proteome</keyword>
<protein>
    <submittedName>
        <fullName evidence="2">Uncharacterized protein</fullName>
    </submittedName>
</protein>
<evidence type="ECO:0000256" key="1">
    <source>
        <dbReference type="SAM" id="MobiDB-lite"/>
    </source>
</evidence>
<feature type="region of interest" description="Disordered" evidence="1">
    <location>
        <begin position="1"/>
        <end position="25"/>
    </location>
</feature>
<sequence>MRKDHVITIEFDQGRPGTWPNGEPASVREAYDAQLAQQDTENKNS</sequence>
<dbReference type="EMBL" id="VFPQ01000001">
    <property type="protein sequence ID" value="TQM73547.1"/>
    <property type="molecule type" value="Genomic_DNA"/>
</dbReference>
<name>A0A543ISM8_9ACTN</name>
<dbReference type="RefSeq" id="WP_170198669.1">
    <property type="nucleotide sequence ID" value="NZ_BMPV01000004.1"/>
</dbReference>
<reference evidence="2 3" key="1">
    <citation type="submission" date="2019-06" db="EMBL/GenBank/DDBJ databases">
        <title>Sequencing the genomes of 1000 actinobacteria strains.</title>
        <authorList>
            <person name="Klenk H.-P."/>
        </authorList>
    </citation>
    <scope>NUCLEOTIDE SEQUENCE [LARGE SCALE GENOMIC DNA]</scope>
    <source>
        <strain evidence="2 3">DSM 43186</strain>
    </source>
</reference>
<comment type="caution">
    <text evidence="2">The sequence shown here is derived from an EMBL/GenBank/DDBJ whole genome shotgun (WGS) entry which is preliminary data.</text>
</comment>
<dbReference type="AlphaFoldDB" id="A0A543ISM8"/>
<accession>A0A543ISM8</accession>
<evidence type="ECO:0000313" key="3">
    <source>
        <dbReference type="Proteomes" id="UP000319213"/>
    </source>
</evidence>
<organism evidence="2 3">
    <name type="scientific">Thermopolyspora flexuosa</name>
    <dbReference type="NCBI Taxonomy" id="103836"/>
    <lineage>
        <taxon>Bacteria</taxon>
        <taxon>Bacillati</taxon>
        <taxon>Actinomycetota</taxon>
        <taxon>Actinomycetes</taxon>
        <taxon>Streptosporangiales</taxon>
        <taxon>Streptosporangiaceae</taxon>
        <taxon>Thermopolyspora</taxon>
    </lineage>
</organism>